<evidence type="ECO:0000313" key="3">
    <source>
        <dbReference type="EMBL" id="MFC5886552.1"/>
    </source>
</evidence>
<organism evidence="3 4">
    <name type="scientific">Kitasatospora aburaviensis</name>
    <dbReference type="NCBI Taxonomy" id="67265"/>
    <lineage>
        <taxon>Bacteria</taxon>
        <taxon>Bacillati</taxon>
        <taxon>Actinomycetota</taxon>
        <taxon>Actinomycetes</taxon>
        <taxon>Kitasatosporales</taxon>
        <taxon>Streptomycetaceae</taxon>
        <taxon>Kitasatospora</taxon>
    </lineage>
</organism>
<evidence type="ECO:0008006" key="5">
    <source>
        <dbReference type="Google" id="ProtNLM"/>
    </source>
</evidence>
<dbReference type="EMBL" id="JBHSOD010000018">
    <property type="protein sequence ID" value="MFC5886552.1"/>
    <property type="molecule type" value="Genomic_DNA"/>
</dbReference>
<reference evidence="4" key="1">
    <citation type="journal article" date="2019" name="Int. J. Syst. Evol. Microbiol.">
        <title>The Global Catalogue of Microorganisms (GCM) 10K type strain sequencing project: providing services to taxonomists for standard genome sequencing and annotation.</title>
        <authorList>
            <consortium name="The Broad Institute Genomics Platform"/>
            <consortium name="The Broad Institute Genome Sequencing Center for Infectious Disease"/>
            <person name="Wu L."/>
            <person name="Ma J."/>
        </authorList>
    </citation>
    <scope>NUCLEOTIDE SEQUENCE [LARGE SCALE GENOMIC DNA]</scope>
    <source>
        <strain evidence="4">CGMCC 4.1469</strain>
    </source>
</reference>
<evidence type="ECO:0000256" key="1">
    <source>
        <dbReference type="SAM" id="MobiDB-lite"/>
    </source>
</evidence>
<keyword evidence="4" id="KW-1185">Reference proteome</keyword>
<feature type="compositionally biased region" description="Basic and acidic residues" evidence="1">
    <location>
        <begin position="249"/>
        <end position="261"/>
    </location>
</feature>
<feature type="signal peptide" evidence="2">
    <location>
        <begin position="1"/>
        <end position="29"/>
    </location>
</feature>
<comment type="caution">
    <text evidence="3">The sequence shown here is derived from an EMBL/GenBank/DDBJ whole genome shotgun (WGS) entry which is preliminary data.</text>
</comment>
<proteinExistence type="predicted"/>
<dbReference type="Proteomes" id="UP001596067">
    <property type="component" value="Unassembled WGS sequence"/>
</dbReference>
<dbReference type="RefSeq" id="WP_380235034.1">
    <property type="nucleotide sequence ID" value="NZ_BAAAVH010000009.1"/>
</dbReference>
<feature type="chain" id="PRO_5047068484" description="Type III effector protein" evidence="2">
    <location>
        <begin position="30"/>
        <end position="278"/>
    </location>
</feature>
<evidence type="ECO:0000313" key="4">
    <source>
        <dbReference type="Proteomes" id="UP001596067"/>
    </source>
</evidence>
<gene>
    <name evidence="3" type="ORF">ACFP0N_16420</name>
</gene>
<feature type="region of interest" description="Disordered" evidence="1">
    <location>
        <begin position="241"/>
        <end position="278"/>
    </location>
</feature>
<name>A0ABW1EX65_9ACTN</name>
<evidence type="ECO:0000256" key="2">
    <source>
        <dbReference type="SAM" id="SignalP"/>
    </source>
</evidence>
<keyword evidence="2" id="KW-0732">Signal</keyword>
<sequence>MSEKSRRAAPDAALPVGPASFLAAAAALAAIDDAVRTAQNPASQPPTAPCEQEGPEQALAALVLLRELRGQLAGWEAGLVESAREAGATWADLAHPMGVASRQAAENRYLRLKPAAADASRSGTGAERVKAVRDRRAADRTVTAWARDNAAELRVLAAQITTAALAPGARPAQAALTAALGATDPAELIEPLAAVRPHLGTGQGDLATRLDALTHHATQLRDDSDRRRGCFAWSRALESALTASSAESSNRRTHCDGEARQGTEPVGHSARCGDQESE</sequence>
<protein>
    <recommendedName>
        <fullName evidence="5">Type III effector protein</fullName>
    </recommendedName>
</protein>
<accession>A0ABW1EX65</accession>